<accession>A0A9P5QAF3</accession>
<feature type="compositionally biased region" description="Polar residues" evidence="3">
    <location>
        <begin position="1"/>
        <end position="30"/>
    </location>
</feature>
<dbReference type="AlphaFoldDB" id="A0A9P5QAF3"/>
<organism evidence="4 5">
    <name type="scientific">Rhodocollybia butyracea</name>
    <dbReference type="NCBI Taxonomy" id="206335"/>
    <lineage>
        <taxon>Eukaryota</taxon>
        <taxon>Fungi</taxon>
        <taxon>Dikarya</taxon>
        <taxon>Basidiomycota</taxon>
        <taxon>Agaricomycotina</taxon>
        <taxon>Agaricomycetes</taxon>
        <taxon>Agaricomycetidae</taxon>
        <taxon>Agaricales</taxon>
        <taxon>Marasmiineae</taxon>
        <taxon>Omphalotaceae</taxon>
        <taxon>Rhodocollybia</taxon>
    </lineage>
</organism>
<dbReference type="InterPro" id="IPR011107">
    <property type="entry name" value="PPI_Ypi1"/>
</dbReference>
<dbReference type="GO" id="GO:0008157">
    <property type="term" value="F:protein phosphatase 1 binding"/>
    <property type="evidence" value="ECO:0007669"/>
    <property type="project" value="TreeGrafter"/>
</dbReference>
<keyword evidence="2" id="KW-0539">Nucleus</keyword>
<dbReference type="EMBL" id="JADNRY010000003">
    <property type="protein sequence ID" value="KAF9077677.1"/>
    <property type="molecule type" value="Genomic_DNA"/>
</dbReference>
<feature type="compositionally biased region" description="Polar residues" evidence="3">
    <location>
        <begin position="37"/>
        <end position="46"/>
    </location>
</feature>
<proteinExistence type="inferred from homology"/>
<evidence type="ECO:0000256" key="2">
    <source>
        <dbReference type="RuleBase" id="RU367162"/>
    </source>
</evidence>
<comment type="caution">
    <text evidence="4">The sequence shown here is derived from an EMBL/GenBank/DDBJ whole genome shotgun (WGS) entry which is preliminary data.</text>
</comment>
<feature type="compositionally biased region" description="Acidic residues" evidence="3">
    <location>
        <begin position="92"/>
        <end position="104"/>
    </location>
</feature>
<protein>
    <recommendedName>
        <fullName evidence="2">Type 1 phosphatases regulator</fullName>
    </recommendedName>
</protein>
<evidence type="ECO:0000313" key="4">
    <source>
        <dbReference type="EMBL" id="KAF9077677.1"/>
    </source>
</evidence>
<dbReference type="GO" id="GO:0005634">
    <property type="term" value="C:nucleus"/>
    <property type="evidence" value="ECO:0007669"/>
    <property type="project" value="UniProtKB-SubCell"/>
</dbReference>
<name>A0A9P5QAF3_9AGAR</name>
<evidence type="ECO:0000256" key="3">
    <source>
        <dbReference type="SAM" id="MobiDB-lite"/>
    </source>
</evidence>
<comment type="similarity">
    <text evidence="1 2">Belongs to the YPI1 family.</text>
</comment>
<feature type="region of interest" description="Disordered" evidence="3">
    <location>
        <begin position="1"/>
        <end position="163"/>
    </location>
</feature>
<evidence type="ECO:0000313" key="5">
    <source>
        <dbReference type="Proteomes" id="UP000772434"/>
    </source>
</evidence>
<sequence length="163" mass="17893">MSNNTRTAFRRPNTSAPSDGSRTLTITTAPPSEDEGGSSNEPSASGTLKLRGSTRKPRQRVLWRDDVVDNEGAGKKSSKICCIYHKPKAFDESSDEDDSSDEDSDSSHRAHEHEHRHTHEHRAQAGSVHHAHDTGATIEHIEHADPSKNAYELAPQKGKHKAS</sequence>
<gene>
    <name evidence="4" type="ORF">BDP27DRAFT_1208415</name>
</gene>
<keyword evidence="5" id="KW-1185">Reference proteome</keyword>
<reference evidence="4" key="1">
    <citation type="submission" date="2020-11" db="EMBL/GenBank/DDBJ databases">
        <authorList>
            <consortium name="DOE Joint Genome Institute"/>
            <person name="Ahrendt S."/>
            <person name="Riley R."/>
            <person name="Andreopoulos W."/>
            <person name="Labutti K."/>
            <person name="Pangilinan J."/>
            <person name="Ruiz-Duenas F.J."/>
            <person name="Barrasa J.M."/>
            <person name="Sanchez-Garcia M."/>
            <person name="Camarero S."/>
            <person name="Miyauchi S."/>
            <person name="Serrano A."/>
            <person name="Linde D."/>
            <person name="Babiker R."/>
            <person name="Drula E."/>
            <person name="Ayuso-Fernandez I."/>
            <person name="Pacheco R."/>
            <person name="Padilla G."/>
            <person name="Ferreira P."/>
            <person name="Barriuso J."/>
            <person name="Kellner H."/>
            <person name="Castanera R."/>
            <person name="Alfaro M."/>
            <person name="Ramirez L."/>
            <person name="Pisabarro A.G."/>
            <person name="Kuo A."/>
            <person name="Tritt A."/>
            <person name="Lipzen A."/>
            <person name="He G."/>
            <person name="Yan M."/>
            <person name="Ng V."/>
            <person name="Cullen D."/>
            <person name="Martin F."/>
            <person name="Rosso M.-N."/>
            <person name="Henrissat B."/>
            <person name="Hibbett D."/>
            <person name="Martinez A.T."/>
            <person name="Grigoriev I.V."/>
        </authorList>
    </citation>
    <scope>NUCLEOTIDE SEQUENCE</scope>
    <source>
        <strain evidence="4">AH 40177</strain>
    </source>
</reference>
<comment type="function">
    <text evidence="2">Regulator of type 1 phosphatases which maintains protein phosphatase activity under strict control.</text>
</comment>
<evidence type="ECO:0000256" key="1">
    <source>
        <dbReference type="ARBA" id="ARBA00005605"/>
    </source>
</evidence>
<dbReference type="GO" id="GO:0004865">
    <property type="term" value="F:protein serine/threonine phosphatase inhibitor activity"/>
    <property type="evidence" value="ECO:0007669"/>
    <property type="project" value="UniProtKB-UniRule"/>
</dbReference>
<dbReference type="PANTHER" id="PTHR20835:SF0">
    <property type="entry name" value="E3 UBIQUITIN-PROTEIN LIGASE PPP1R11"/>
    <property type="match status" value="1"/>
</dbReference>
<comment type="subcellular location">
    <subcellularLocation>
        <location evidence="2">Nucleus</location>
    </subcellularLocation>
</comment>
<dbReference type="Proteomes" id="UP000772434">
    <property type="component" value="Unassembled WGS sequence"/>
</dbReference>
<feature type="compositionally biased region" description="Basic residues" evidence="3">
    <location>
        <begin position="52"/>
        <end position="61"/>
    </location>
</feature>
<dbReference type="OrthoDB" id="307488at2759"/>
<dbReference type="PANTHER" id="PTHR20835">
    <property type="entry name" value="E3 UBIQUITIN-PROTEIN LIGASE PPP1R11-RELATED"/>
    <property type="match status" value="1"/>
</dbReference>
<dbReference type="Pfam" id="PF07491">
    <property type="entry name" value="PPI_Ypi1"/>
    <property type="match status" value="1"/>
</dbReference>
<feature type="compositionally biased region" description="Basic and acidic residues" evidence="3">
    <location>
        <begin position="105"/>
        <end position="123"/>
    </location>
</feature>